<dbReference type="PROSITE" id="PS01124">
    <property type="entry name" value="HTH_ARAC_FAMILY_2"/>
    <property type="match status" value="1"/>
</dbReference>
<dbReference type="Gene3D" id="1.10.10.60">
    <property type="entry name" value="Homeodomain-like"/>
    <property type="match status" value="1"/>
</dbReference>
<accession>A0ABU1YGY4</accession>
<keyword evidence="3" id="KW-1185">Reference proteome</keyword>
<sequence>MAIRPDVVDDFHLHCAWAPEWEQRCLPLRRQRLPAAPAVELSVSQAAGDAGFEHLGHFGTRYRDVFGELPSQTLRKTLP</sequence>
<evidence type="ECO:0000313" key="2">
    <source>
        <dbReference type="EMBL" id="MDR7267441.1"/>
    </source>
</evidence>
<gene>
    <name evidence="2" type="ORF">J2X20_000070</name>
</gene>
<dbReference type="EMBL" id="JAVDXU010000001">
    <property type="protein sequence ID" value="MDR7267441.1"/>
    <property type="molecule type" value="Genomic_DNA"/>
</dbReference>
<dbReference type="Pfam" id="PF12833">
    <property type="entry name" value="HTH_18"/>
    <property type="match status" value="1"/>
</dbReference>
<dbReference type="InterPro" id="IPR018060">
    <property type="entry name" value="HTH_AraC"/>
</dbReference>
<feature type="domain" description="HTH araC/xylS-type" evidence="1">
    <location>
        <begin position="40"/>
        <end position="76"/>
    </location>
</feature>
<evidence type="ECO:0000259" key="1">
    <source>
        <dbReference type="PROSITE" id="PS01124"/>
    </source>
</evidence>
<proteinExistence type="predicted"/>
<name>A0ABU1YGY4_ROSSA</name>
<protein>
    <submittedName>
        <fullName evidence="2">AraC-like DNA-binding protein</fullName>
    </submittedName>
</protein>
<comment type="caution">
    <text evidence="2">The sequence shown here is derived from an EMBL/GenBank/DDBJ whole genome shotgun (WGS) entry which is preliminary data.</text>
</comment>
<organism evidence="2 3">
    <name type="scientific">Roseateles saccharophilus</name>
    <name type="common">Pseudomonas saccharophila</name>
    <dbReference type="NCBI Taxonomy" id="304"/>
    <lineage>
        <taxon>Bacteria</taxon>
        <taxon>Pseudomonadati</taxon>
        <taxon>Pseudomonadota</taxon>
        <taxon>Betaproteobacteria</taxon>
        <taxon>Burkholderiales</taxon>
        <taxon>Sphaerotilaceae</taxon>
        <taxon>Roseateles</taxon>
    </lineage>
</organism>
<reference evidence="2 3" key="1">
    <citation type="submission" date="2023-07" db="EMBL/GenBank/DDBJ databases">
        <title>Sorghum-associated microbial communities from plants grown in Nebraska, USA.</title>
        <authorList>
            <person name="Schachtman D."/>
        </authorList>
    </citation>
    <scope>NUCLEOTIDE SEQUENCE [LARGE SCALE GENOMIC DNA]</scope>
    <source>
        <strain evidence="2 3">BE314</strain>
    </source>
</reference>
<dbReference type="RefSeq" id="WP_409034118.1">
    <property type="nucleotide sequence ID" value="NZ_JAVDXU010000001.1"/>
</dbReference>
<dbReference type="Proteomes" id="UP001180453">
    <property type="component" value="Unassembled WGS sequence"/>
</dbReference>
<evidence type="ECO:0000313" key="3">
    <source>
        <dbReference type="Proteomes" id="UP001180453"/>
    </source>
</evidence>